<feature type="transmembrane region" description="Helical" evidence="1">
    <location>
        <begin position="211"/>
        <end position="230"/>
    </location>
</feature>
<dbReference type="RefSeq" id="WP_090951421.1">
    <property type="nucleotide sequence ID" value="NZ_FOJS01000046.1"/>
</dbReference>
<dbReference type="STRING" id="186116.SAMN05192569_104617"/>
<keyword evidence="3" id="KW-1185">Reference proteome</keyword>
<proteinExistence type="predicted"/>
<feature type="transmembrane region" description="Helical" evidence="1">
    <location>
        <begin position="151"/>
        <end position="173"/>
    </location>
</feature>
<keyword evidence="1" id="KW-0472">Membrane</keyword>
<protein>
    <submittedName>
        <fullName evidence="2">Uncharacterized protein</fullName>
    </submittedName>
</protein>
<keyword evidence="1" id="KW-1133">Transmembrane helix</keyword>
<reference evidence="3" key="1">
    <citation type="submission" date="2016-10" db="EMBL/GenBank/DDBJ databases">
        <authorList>
            <person name="Varghese N."/>
            <person name="Submissions S."/>
        </authorList>
    </citation>
    <scope>NUCLEOTIDE SEQUENCE [LARGE SCALE GENOMIC DNA]</scope>
    <source>
        <strain evidence="3">M1</strain>
    </source>
</reference>
<evidence type="ECO:0000313" key="3">
    <source>
        <dbReference type="Proteomes" id="UP000198650"/>
    </source>
</evidence>
<name>A0A1I0TSF8_9BACL</name>
<sequence>MRMFCKQNFDFVWQNVQLHRTVIKTVLGVMALLMIAAVLPWGSSTIAKWHSLKDFVLLYRYEFFHLPAFLFLLGSTLQTNIWIVLRRYRTRGQIGMHKALLVIVFAGLVSLVVAVVGGLCTAFVKYVVYPNMKHYHAVFLYVPHSDDKSSFLYFLFMYFFVTAIFGLIFVALTDLWAKRFLSVMTVMTLAILDMFTARVIPYVFYISERVSPVWTMIFLALIIMMLINIVRFSSNYKNYYVQDDLL</sequence>
<accession>A0A1I0TSF8</accession>
<dbReference type="Proteomes" id="UP000198650">
    <property type="component" value="Unassembled WGS sequence"/>
</dbReference>
<organism evidence="2 3">
    <name type="scientific">Parageobacillus thermantarcticus</name>
    <dbReference type="NCBI Taxonomy" id="186116"/>
    <lineage>
        <taxon>Bacteria</taxon>
        <taxon>Bacillati</taxon>
        <taxon>Bacillota</taxon>
        <taxon>Bacilli</taxon>
        <taxon>Bacillales</taxon>
        <taxon>Anoxybacillaceae</taxon>
        <taxon>Parageobacillus</taxon>
    </lineage>
</organism>
<evidence type="ECO:0000313" key="2">
    <source>
        <dbReference type="EMBL" id="SFA53926.1"/>
    </source>
</evidence>
<dbReference type="AlphaFoldDB" id="A0A1I0TSF8"/>
<evidence type="ECO:0000256" key="1">
    <source>
        <dbReference type="SAM" id="Phobius"/>
    </source>
</evidence>
<feature type="transmembrane region" description="Helical" evidence="1">
    <location>
        <begin position="97"/>
        <end position="124"/>
    </location>
</feature>
<feature type="transmembrane region" description="Helical" evidence="1">
    <location>
        <begin position="21"/>
        <end position="43"/>
    </location>
</feature>
<keyword evidence="1" id="KW-0812">Transmembrane</keyword>
<dbReference type="EMBL" id="FOJS01000046">
    <property type="protein sequence ID" value="SFA53926.1"/>
    <property type="molecule type" value="Genomic_DNA"/>
</dbReference>
<feature type="transmembrane region" description="Helical" evidence="1">
    <location>
        <begin position="63"/>
        <end position="85"/>
    </location>
</feature>
<dbReference type="OrthoDB" id="2965569at2"/>
<gene>
    <name evidence="2" type="ORF">SAMN05192569_104617</name>
</gene>
<feature type="transmembrane region" description="Helical" evidence="1">
    <location>
        <begin position="180"/>
        <end position="205"/>
    </location>
</feature>